<accession>A0A4R7US80</accession>
<organism evidence="3 4">
    <name type="scientific">Pseudomonas helmanticensis</name>
    <dbReference type="NCBI Taxonomy" id="1471381"/>
    <lineage>
        <taxon>Bacteria</taxon>
        <taxon>Pseudomonadati</taxon>
        <taxon>Pseudomonadota</taxon>
        <taxon>Gammaproteobacteria</taxon>
        <taxon>Pseudomonadales</taxon>
        <taxon>Pseudomonadaceae</taxon>
        <taxon>Pseudomonas</taxon>
    </lineage>
</organism>
<comment type="caution">
    <text evidence="3">The sequence shown here is derived from an EMBL/GenBank/DDBJ whole genome shotgun (WGS) entry which is preliminary data.</text>
</comment>
<evidence type="ECO:0000256" key="1">
    <source>
        <dbReference type="SAM" id="MobiDB-lite"/>
    </source>
</evidence>
<dbReference type="Pfam" id="PF20148">
    <property type="entry name" value="DUF6531"/>
    <property type="match status" value="1"/>
</dbReference>
<evidence type="ECO:0000313" key="3">
    <source>
        <dbReference type="EMBL" id="TDV35449.1"/>
    </source>
</evidence>
<protein>
    <recommendedName>
        <fullName evidence="2">DUF6531 domain-containing protein</fullName>
    </recommendedName>
</protein>
<gene>
    <name evidence="3" type="ORF">EDF87_1291</name>
</gene>
<dbReference type="RefSeq" id="WP_244295066.1">
    <property type="nucleotide sequence ID" value="NZ_SOCQ01000029.1"/>
</dbReference>
<sequence>MTTETAVAKREPQAAIVPLNAIDVQDVASSAAAFDAWLQSATDGVVTLDRIKNYAGFLPVVGNIMALVDALSDIVTLSDAKQRDLLTWASLGINLIGVLPLPPSMAAARMTLRPTLFLVRQEMRASSKLLLSTSVIEVLVGHLNASIIGTLDDFVEQAKGKLPGILADAGKLGEEIINEIATGIETTALGRFDAKGDLEEASARASVGRGQLLNDPLATADNFLAAANSALKAAGKGLANSVAQNLLPTKLQTQITTETGKLRAMGPELRTQLSKLDDKNVQNSIGWLLQILSSAVTLWRKRNAHGQNAAVHTEKTGKATHTAAEGELGANNKQVPAKSAPNPEKGPCKCATEFSINFALGSESLSHTDFSLPGPFPIEWTRTYNSRLDAY</sequence>
<dbReference type="EMBL" id="SOCQ01000029">
    <property type="protein sequence ID" value="TDV35449.1"/>
    <property type="molecule type" value="Genomic_DNA"/>
</dbReference>
<proteinExistence type="predicted"/>
<feature type="domain" description="DUF6531" evidence="2">
    <location>
        <begin position="356"/>
        <end position="389"/>
    </location>
</feature>
<dbReference type="AlphaFoldDB" id="A0A4R7US80"/>
<feature type="region of interest" description="Disordered" evidence="1">
    <location>
        <begin position="307"/>
        <end position="345"/>
    </location>
</feature>
<dbReference type="InterPro" id="IPR045351">
    <property type="entry name" value="DUF6531"/>
</dbReference>
<name>A0A4R7US80_9PSED</name>
<dbReference type="Proteomes" id="UP000295804">
    <property type="component" value="Unassembled WGS sequence"/>
</dbReference>
<reference evidence="3 4" key="1">
    <citation type="submission" date="2019-03" db="EMBL/GenBank/DDBJ databases">
        <title>Genomic analyses of the natural microbiome of Caenorhabditis elegans.</title>
        <authorList>
            <person name="Samuel B."/>
        </authorList>
    </citation>
    <scope>NUCLEOTIDE SEQUENCE [LARGE SCALE GENOMIC DNA]</scope>
    <source>
        <strain evidence="3 4">BIGb0525</strain>
    </source>
</reference>
<feature type="non-terminal residue" evidence="3">
    <location>
        <position position="391"/>
    </location>
</feature>
<evidence type="ECO:0000259" key="2">
    <source>
        <dbReference type="Pfam" id="PF20148"/>
    </source>
</evidence>
<evidence type="ECO:0000313" key="4">
    <source>
        <dbReference type="Proteomes" id="UP000295804"/>
    </source>
</evidence>
<dbReference type="CDD" id="cd20743">
    <property type="entry name" value="FIX_RhsA-like"/>
    <property type="match status" value="1"/>
</dbReference>